<comment type="subcellular location">
    <subcellularLocation>
        <location evidence="1">Membrane</location>
        <topology evidence="1">Single-pass membrane protein</topology>
    </subcellularLocation>
</comment>
<dbReference type="GO" id="GO:0005737">
    <property type="term" value="C:cytoplasm"/>
    <property type="evidence" value="ECO:0007669"/>
    <property type="project" value="TreeGrafter"/>
</dbReference>
<keyword evidence="4" id="KW-0808">Transferase</keyword>
<protein>
    <submittedName>
        <fullName evidence="4">Glycosyl transferase family 2</fullName>
    </submittedName>
</protein>
<accession>A0A2A4CUE2</accession>
<reference evidence="4 5" key="1">
    <citation type="submission" date="2017-09" db="EMBL/GenBank/DDBJ databases">
        <title>A multilocus sequence analysis scheme for characterization of bacteria in the genus Thioclava.</title>
        <authorList>
            <person name="Liu Y."/>
            <person name="Shao Z."/>
        </authorList>
    </citation>
    <scope>NUCLEOTIDE SEQUENCE [LARGE SCALE GENOMIC DNA]</scope>
    <source>
        <strain evidence="4 5">CAU 1312</strain>
    </source>
</reference>
<evidence type="ECO:0000256" key="2">
    <source>
        <dbReference type="ARBA" id="ARBA00022692"/>
    </source>
</evidence>
<keyword evidence="3" id="KW-1133">Transmembrane helix</keyword>
<gene>
    <name evidence="4" type="ORF">CLN94_04180</name>
</gene>
<keyword evidence="3" id="KW-0472">Membrane</keyword>
<dbReference type="OrthoDB" id="4964299at2"/>
<comment type="caution">
    <text evidence="4">The sequence shown here is derived from an EMBL/GenBank/DDBJ whole genome shotgun (WGS) entry which is preliminary data.</text>
</comment>
<dbReference type="CDD" id="cd00761">
    <property type="entry name" value="Glyco_tranf_GTA_type"/>
    <property type="match status" value="1"/>
</dbReference>
<evidence type="ECO:0000256" key="3">
    <source>
        <dbReference type="ARBA" id="ARBA00022989"/>
    </source>
</evidence>
<evidence type="ECO:0000313" key="5">
    <source>
        <dbReference type="Proteomes" id="UP000243507"/>
    </source>
</evidence>
<proteinExistence type="predicted"/>
<sequence length="345" mass="38649">MRILAITCVKNEGAFLLDWLAHARAVGFTDFLVFSNDSDDGTAEMLERLQALGQITHQPNPGPWKEGPQWAALKAAEAHPLKADADWVMFLDIDEFPVIHAGDGTLPALIAALPEATAIPLTWRLFGNCGVVSYVDRPVAQQFPRAAPRRIRWPWRAQMFKTLFRNDGSYRKLGVHRPRALAPGAEARWFDGSGRELPGIYHENRLFSLLGEDNYQLAQLNHYPLGSMEGYLVKCDRGRSNRAAEPFDMSYWVERNFCTEEDLTIGRYAEATAALRAKLGADPELARLHGSAVAWRQARFEALMADEAYRGLFGRLVITPPSRVMPPALENRILAHARRASLTSK</sequence>
<dbReference type="PANTHER" id="PTHR21461">
    <property type="entry name" value="GLYCOSYLTRANSFERASE FAMILY 92 PROTEIN"/>
    <property type="match status" value="1"/>
</dbReference>
<dbReference type="PANTHER" id="PTHR21461:SF69">
    <property type="entry name" value="GLYCOSYLTRANSFERASE FAMILY 92 PROTEIN"/>
    <property type="match status" value="1"/>
</dbReference>
<dbReference type="GO" id="GO:0016757">
    <property type="term" value="F:glycosyltransferase activity"/>
    <property type="evidence" value="ECO:0007669"/>
    <property type="project" value="TreeGrafter"/>
</dbReference>
<evidence type="ECO:0000313" key="4">
    <source>
        <dbReference type="EMBL" id="PCD77704.1"/>
    </source>
</evidence>
<organism evidence="4 5">
    <name type="scientific">Pseudothioclava arenosa</name>
    <dbReference type="NCBI Taxonomy" id="1795308"/>
    <lineage>
        <taxon>Bacteria</taxon>
        <taxon>Pseudomonadati</taxon>
        <taxon>Pseudomonadota</taxon>
        <taxon>Alphaproteobacteria</taxon>
        <taxon>Rhodobacterales</taxon>
        <taxon>Paracoccaceae</taxon>
        <taxon>Pseudothioclava</taxon>
    </lineage>
</organism>
<name>A0A2A4CUE2_9RHOB</name>
<dbReference type="RefSeq" id="WP_096431417.1">
    <property type="nucleotide sequence ID" value="NZ_NTJD01000002.1"/>
</dbReference>
<dbReference type="Gene3D" id="3.90.550.10">
    <property type="entry name" value="Spore Coat Polysaccharide Biosynthesis Protein SpsA, Chain A"/>
    <property type="match status" value="1"/>
</dbReference>
<dbReference type="EMBL" id="NTJD01000002">
    <property type="protein sequence ID" value="PCD77704.1"/>
    <property type="molecule type" value="Genomic_DNA"/>
</dbReference>
<dbReference type="InterPro" id="IPR029044">
    <property type="entry name" value="Nucleotide-diphossugar_trans"/>
</dbReference>
<dbReference type="Pfam" id="PF13704">
    <property type="entry name" value="Glyco_tranf_2_4"/>
    <property type="match status" value="1"/>
</dbReference>
<evidence type="ECO:0000256" key="1">
    <source>
        <dbReference type="ARBA" id="ARBA00004167"/>
    </source>
</evidence>
<dbReference type="GO" id="GO:0016020">
    <property type="term" value="C:membrane"/>
    <property type="evidence" value="ECO:0007669"/>
    <property type="project" value="UniProtKB-SubCell"/>
</dbReference>
<dbReference type="SUPFAM" id="SSF53448">
    <property type="entry name" value="Nucleotide-diphospho-sugar transferases"/>
    <property type="match status" value="1"/>
</dbReference>
<keyword evidence="2" id="KW-0812">Transmembrane</keyword>
<dbReference type="Proteomes" id="UP000243507">
    <property type="component" value="Unassembled WGS sequence"/>
</dbReference>
<keyword evidence="5" id="KW-1185">Reference proteome</keyword>
<dbReference type="AlphaFoldDB" id="A0A2A4CUE2"/>